<reference evidence="2 3" key="1">
    <citation type="submission" date="2014-04" db="EMBL/GenBank/DDBJ databases">
        <title>Aquimarina sp. 22II-S11-z7 Genome Sequencing.</title>
        <authorList>
            <person name="Lai Q."/>
        </authorList>
    </citation>
    <scope>NUCLEOTIDE SEQUENCE [LARGE SCALE GENOMIC DNA]</scope>
    <source>
        <strain evidence="2 3">22II-S11-z7</strain>
    </source>
</reference>
<evidence type="ECO:0000313" key="3">
    <source>
        <dbReference type="Proteomes" id="UP000023541"/>
    </source>
</evidence>
<keyword evidence="3" id="KW-1185">Reference proteome</keyword>
<dbReference type="EMBL" id="AQRA01000001">
    <property type="protein sequence ID" value="EZH75713.1"/>
    <property type="molecule type" value="Genomic_DNA"/>
</dbReference>
<dbReference type="Gene3D" id="3.10.180.10">
    <property type="entry name" value="2,3-Dihydroxybiphenyl 1,2-Dioxygenase, domain 1"/>
    <property type="match status" value="2"/>
</dbReference>
<dbReference type="AlphaFoldDB" id="A0A023C181"/>
<dbReference type="InterPro" id="IPR029068">
    <property type="entry name" value="Glyas_Bleomycin-R_OHBP_Dase"/>
</dbReference>
<accession>A0A023C181</accession>
<dbReference type="RefSeq" id="WP_034238361.1">
    <property type="nucleotide sequence ID" value="NZ_AQRA01000001.1"/>
</dbReference>
<dbReference type="PROSITE" id="PS51819">
    <property type="entry name" value="VOC"/>
    <property type="match status" value="1"/>
</dbReference>
<dbReference type="Proteomes" id="UP000023541">
    <property type="component" value="Unassembled WGS sequence"/>
</dbReference>
<dbReference type="SUPFAM" id="SSF54593">
    <property type="entry name" value="Glyoxalase/Bleomycin resistance protein/Dihydroxybiphenyl dioxygenase"/>
    <property type="match status" value="1"/>
</dbReference>
<proteinExistence type="predicted"/>
<dbReference type="InterPro" id="IPR052164">
    <property type="entry name" value="Anthracycline_SecMetBiosynth"/>
</dbReference>
<organism evidence="2 3">
    <name type="scientific">Aquimarina atlantica</name>
    <dbReference type="NCBI Taxonomy" id="1317122"/>
    <lineage>
        <taxon>Bacteria</taxon>
        <taxon>Pseudomonadati</taxon>
        <taxon>Bacteroidota</taxon>
        <taxon>Flavobacteriia</taxon>
        <taxon>Flavobacteriales</taxon>
        <taxon>Flavobacteriaceae</taxon>
        <taxon>Aquimarina</taxon>
    </lineage>
</organism>
<dbReference type="OrthoDB" id="9793039at2"/>
<sequence length="237" mass="27496">MNTNNFVWADLSSYTPDKAKQFYENVFGWKFYSTDTYLIAYNGKKETAGLYKTPQKFQDMKMPSFWMSYIQVESITETIEKARKLGGIIELVDTKNSISNIALIRDPLGAGFTIYDGNTLNSRTKNEENTLIFNELHVSDIQKAISFYKQLFNWKFQKADENSFEIYNLKNEHIATINEIPNSIKSKYEYWVCIFGVKDLKQSQKIIEANNGNLIFDEGNRLLCSDGSEAFFYIQKV</sequence>
<dbReference type="Pfam" id="PF00903">
    <property type="entry name" value="Glyoxalase"/>
    <property type="match status" value="1"/>
</dbReference>
<dbReference type="PANTHER" id="PTHR33993:SF14">
    <property type="entry name" value="GB|AAF24581.1"/>
    <property type="match status" value="1"/>
</dbReference>
<evidence type="ECO:0000259" key="1">
    <source>
        <dbReference type="PROSITE" id="PS51819"/>
    </source>
</evidence>
<comment type="caution">
    <text evidence="2">The sequence shown here is derived from an EMBL/GenBank/DDBJ whole genome shotgun (WGS) entry which is preliminary data.</text>
</comment>
<dbReference type="InterPro" id="IPR004360">
    <property type="entry name" value="Glyas_Fos-R_dOase_dom"/>
</dbReference>
<dbReference type="eggNOG" id="COG3324">
    <property type="taxonomic scope" value="Bacteria"/>
</dbReference>
<dbReference type="CDD" id="cd07247">
    <property type="entry name" value="SgaA_N_like"/>
    <property type="match status" value="1"/>
</dbReference>
<evidence type="ECO:0000313" key="2">
    <source>
        <dbReference type="EMBL" id="EZH75713.1"/>
    </source>
</evidence>
<feature type="domain" description="VOC" evidence="1">
    <location>
        <begin position="5"/>
        <end position="117"/>
    </location>
</feature>
<dbReference type="InterPro" id="IPR037523">
    <property type="entry name" value="VOC_core"/>
</dbReference>
<dbReference type="STRING" id="1317122.ATO12_02670"/>
<name>A0A023C181_9FLAO</name>
<protein>
    <recommendedName>
        <fullName evidence="1">VOC domain-containing protein</fullName>
    </recommendedName>
</protein>
<gene>
    <name evidence="2" type="ORF">ATO12_02670</name>
</gene>
<dbReference type="PANTHER" id="PTHR33993">
    <property type="entry name" value="GLYOXALASE-RELATED"/>
    <property type="match status" value="1"/>
</dbReference>